<reference evidence="4" key="1">
    <citation type="submission" date="2022-01" db="EMBL/GenBank/DDBJ databases">
        <authorList>
            <person name="Braso-Vives M."/>
        </authorList>
    </citation>
    <scope>NUCLEOTIDE SEQUENCE</scope>
</reference>
<sequence>MGDSLFLCLWLATMTAALNQSESVTNTTAPGVGSSSPTQGISTQEAPIQENQVEKLPTLPPLTEEQIKQMIIKKNDILGDPPIYVTLPIILVLVVYVPVFSVLILCEIRVQRAMRVHPAAQKWGNALGVPTPDWNDRAQWGRMAPVPDWNSIDIY</sequence>
<keyword evidence="5" id="KW-1185">Reference proteome</keyword>
<feature type="compositionally biased region" description="Polar residues" evidence="1">
    <location>
        <begin position="25"/>
        <end position="51"/>
    </location>
</feature>
<feature type="signal peptide" evidence="3">
    <location>
        <begin position="1"/>
        <end position="17"/>
    </location>
</feature>
<evidence type="ECO:0000313" key="5">
    <source>
        <dbReference type="Proteomes" id="UP000838412"/>
    </source>
</evidence>
<evidence type="ECO:0000256" key="1">
    <source>
        <dbReference type="SAM" id="MobiDB-lite"/>
    </source>
</evidence>
<feature type="region of interest" description="Disordered" evidence="1">
    <location>
        <begin position="25"/>
        <end position="53"/>
    </location>
</feature>
<dbReference type="EMBL" id="OV696687">
    <property type="protein sequence ID" value="CAH1253984.1"/>
    <property type="molecule type" value="Genomic_DNA"/>
</dbReference>
<evidence type="ECO:0000313" key="4">
    <source>
        <dbReference type="EMBL" id="CAH1253984.1"/>
    </source>
</evidence>
<protein>
    <submittedName>
        <fullName evidence="4">Hypp1285 protein</fullName>
    </submittedName>
</protein>
<feature type="chain" id="PRO_5035469051" evidence="3">
    <location>
        <begin position="18"/>
        <end position="155"/>
    </location>
</feature>
<accession>A0A8J9ZJ70</accession>
<feature type="transmembrane region" description="Helical" evidence="2">
    <location>
        <begin position="83"/>
        <end position="106"/>
    </location>
</feature>
<keyword evidence="2" id="KW-0812">Transmembrane</keyword>
<keyword evidence="3" id="KW-0732">Signal</keyword>
<proteinExistence type="predicted"/>
<dbReference type="OrthoDB" id="10043062at2759"/>
<keyword evidence="2" id="KW-0472">Membrane</keyword>
<gene>
    <name evidence="4" type="primary">Hypp1285</name>
    <name evidence="4" type="ORF">BLAG_LOCUS13562</name>
</gene>
<keyword evidence="2" id="KW-1133">Transmembrane helix</keyword>
<dbReference type="Proteomes" id="UP000838412">
    <property type="component" value="Chromosome 2"/>
</dbReference>
<dbReference type="AlphaFoldDB" id="A0A8J9ZJ70"/>
<evidence type="ECO:0000256" key="2">
    <source>
        <dbReference type="SAM" id="Phobius"/>
    </source>
</evidence>
<evidence type="ECO:0000256" key="3">
    <source>
        <dbReference type="SAM" id="SignalP"/>
    </source>
</evidence>
<name>A0A8J9ZJ70_BRALA</name>
<organism evidence="4 5">
    <name type="scientific">Branchiostoma lanceolatum</name>
    <name type="common">Common lancelet</name>
    <name type="synonym">Amphioxus lanceolatum</name>
    <dbReference type="NCBI Taxonomy" id="7740"/>
    <lineage>
        <taxon>Eukaryota</taxon>
        <taxon>Metazoa</taxon>
        <taxon>Chordata</taxon>
        <taxon>Cephalochordata</taxon>
        <taxon>Leptocardii</taxon>
        <taxon>Amphioxiformes</taxon>
        <taxon>Branchiostomatidae</taxon>
        <taxon>Branchiostoma</taxon>
    </lineage>
</organism>